<dbReference type="EMBL" id="FNOP01000011">
    <property type="protein sequence ID" value="SDX03197.1"/>
    <property type="molecule type" value="Genomic_DNA"/>
</dbReference>
<evidence type="ECO:0000313" key="3">
    <source>
        <dbReference type="Proteomes" id="UP000182379"/>
    </source>
</evidence>
<gene>
    <name evidence="2" type="ORF">SAMN05216495_1112</name>
</gene>
<accession>A0A1H2YDF9</accession>
<comment type="caution">
    <text evidence="2">The sequence shown here is derived from an EMBL/GenBank/DDBJ whole genome shotgun (WGS) entry which is preliminary data.</text>
</comment>
<sequence length="688" mass="79335">MLNELKELSDALEKNGISVEPISSSYLELPKVTKKAPCIRILVGNGQILCLENILAEQAEAVRKFGNNQGSFPALNLCPLFRIDPGETAKWIAGLEKKKVTPENVEKLKRLCTQKNWNVNTFRKIRNSLEKQASEIQGILKTLHQNNPIQILIKETECFRNPQILFDDLEKAAFSLLEQGINQSLALKVLFYIKKEEKDKGQGGLSVVFDSQKLIQQGDTVVSRQFTANLNAALVNYELQKGNRTIPGRVDAFGNPYAENGQPLPEVKLKAGFTVKLRTMFKEQRCQGRYGKFESGSYPLAETEQKRMQSALEWISREDQKNKTWTKTAPQEVLFVFCAQSPVKYNKLLPSLQKLYTPEVQENTFEKASSKFIDSIRLRDKEKSNMQHSDSLHFFVLRKLDKGRSKIVYTYNTSPEKIIEARNDWIKGCQNLPNLQFCKNQNDIYPLEVTRYMNAFWNQSGNKIDKDFKAYPGYYGIKFFFSNDKTIIRQDLSFLIIKLQRIAPVLGDLLVKKKQSKSEEEWKGSLILLGVYLHKMNCQKEEYMTSYPYLLGQMLKVSDLLHAFYCAVVRQGNMPAQFVGSSLYLSAAEMPGQALMMLSQRMQPYIAWAKTYSLRQDKESWRARWLLSLYEKIAAGLWKNWQRETRFSDKERAELFIGYLADLPVKEKQTPEKRNEEVQESKEEHHGC</sequence>
<protein>
    <submittedName>
        <fullName evidence="2">Uncharacterized protein</fullName>
    </submittedName>
</protein>
<proteinExistence type="predicted"/>
<dbReference type="Proteomes" id="UP000182379">
    <property type="component" value="Unassembled WGS sequence"/>
</dbReference>
<evidence type="ECO:0000256" key="1">
    <source>
        <dbReference type="SAM" id="MobiDB-lite"/>
    </source>
</evidence>
<dbReference type="RefSeq" id="WP_074706638.1">
    <property type="nucleotide sequence ID" value="NZ_FNOP01000011.1"/>
</dbReference>
<organism evidence="2 3">
    <name type="scientific">Acidaminococcus fermentans</name>
    <dbReference type="NCBI Taxonomy" id="905"/>
    <lineage>
        <taxon>Bacteria</taxon>
        <taxon>Bacillati</taxon>
        <taxon>Bacillota</taxon>
        <taxon>Negativicutes</taxon>
        <taxon>Acidaminococcales</taxon>
        <taxon>Acidaminococcaceae</taxon>
        <taxon>Acidaminococcus</taxon>
    </lineage>
</organism>
<name>A0A1H2YDF9_ACIFE</name>
<feature type="region of interest" description="Disordered" evidence="1">
    <location>
        <begin position="668"/>
        <end position="688"/>
    </location>
</feature>
<reference evidence="2 3" key="1">
    <citation type="submission" date="2016-10" db="EMBL/GenBank/DDBJ databases">
        <authorList>
            <person name="Varghese N."/>
            <person name="Submissions S."/>
        </authorList>
    </citation>
    <scope>NUCLEOTIDE SEQUENCE [LARGE SCALE GENOMIC DNA]</scope>
    <source>
        <strain evidence="2 3">WCC6</strain>
    </source>
</reference>
<dbReference type="AlphaFoldDB" id="A0A1H2YDF9"/>
<evidence type="ECO:0000313" key="2">
    <source>
        <dbReference type="EMBL" id="SDX03197.1"/>
    </source>
</evidence>